<dbReference type="InterPro" id="IPR027409">
    <property type="entry name" value="GroEL-like_apical_dom_sf"/>
</dbReference>
<feature type="non-terminal residue" evidence="5">
    <location>
        <position position="1"/>
    </location>
</feature>
<keyword evidence="3" id="KW-0067">ATP-binding</keyword>
<organism evidence="5 6">
    <name type="scientific">Bonamia ostreae</name>
    <dbReference type="NCBI Taxonomy" id="126728"/>
    <lineage>
        <taxon>Eukaryota</taxon>
        <taxon>Sar</taxon>
        <taxon>Rhizaria</taxon>
        <taxon>Endomyxa</taxon>
        <taxon>Ascetosporea</taxon>
        <taxon>Haplosporida</taxon>
        <taxon>Bonamia</taxon>
    </lineage>
</organism>
<dbReference type="Gene3D" id="3.30.260.10">
    <property type="entry name" value="TCP-1-like chaperonin intermediate domain"/>
    <property type="match status" value="1"/>
</dbReference>
<dbReference type="SUPFAM" id="SSF54849">
    <property type="entry name" value="GroEL-intermediate domain like"/>
    <property type="match status" value="1"/>
</dbReference>
<dbReference type="Gene3D" id="1.10.560.10">
    <property type="entry name" value="GroEL-like equatorial domain"/>
    <property type="match status" value="1"/>
</dbReference>
<dbReference type="InterPro" id="IPR027410">
    <property type="entry name" value="TCP-1-like_intermed_sf"/>
</dbReference>
<sequence>LVELSKAQDIEAGDGTTTVVVLAGALLEESQKLIEKGIHPNLISESLRRCAERVPLILEKISSPVSIDDDKSLTDVAITSLSSKIVSPESKLLAPIAVKAIKQAKDNDGNVDLKNIRVTAKIGGTIEDSKLIDGLVFDQSASRSAGGPTLIRNAKIGLIQFQLSAPK</sequence>
<dbReference type="SUPFAM" id="SSF48592">
    <property type="entry name" value="GroEL equatorial domain-like"/>
    <property type="match status" value="1"/>
</dbReference>
<evidence type="ECO:0000256" key="2">
    <source>
        <dbReference type="ARBA" id="ARBA00022741"/>
    </source>
</evidence>
<protein>
    <submittedName>
        <fullName evidence="5">T-complex protein 1 subunit delta</fullName>
    </submittedName>
</protein>
<evidence type="ECO:0000256" key="1">
    <source>
        <dbReference type="ARBA" id="ARBA00008020"/>
    </source>
</evidence>
<dbReference type="EMBL" id="JBDODL010005935">
    <property type="protein sequence ID" value="MES1923384.1"/>
    <property type="molecule type" value="Genomic_DNA"/>
</dbReference>
<evidence type="ECO:0000256" key="4">
    <source>
        <dbReference type="ARBA" id="ARBA00023186"/>
    </source>
</evidence>
<dbReference type="Gene3D" id="3.50.7.10">
    <property type="entry name" value="GroEL"/>
    <property type="match status" value="1"/>
</dbReference>
<dbReference type="InterPro" id="IPR002194">
    <property type="entry name" value="Chaperonin_TCP-1_CS"/>
</dbReference>
<name>A0ABV2AV86_9EUKA</name>
<evidence type="ECO:0000313" key="6">
    <source>
        <dbReference type="Proteomes" id="UP001439008"/>
    </source>
</evidence>
<evidence type="ECO:0000313" key="5">
    <source>
        <dbReference type="EMBL" id="MES1923384.1"/>
    </source>
</evidence>
<dbReference type="InterPro" id="IPR002423">
    <property type="entry name" value="Cpn60/GroEL/TCP-1"/>
</dbReference>
<dbReference type="PANTHER" id="PTHR11353">
    <property type="entry name" value="CHAPERONIN"/>
    <property type="match status" value="1"/>
</dbReference>
<proteinExistence type="inferred from homology"/>
<dbReference type="Pfam" id="PF00118">
    <property type="entry name" value="Cpn60_TCP1"/>
    <property type="match status" value="1"/>
</dbReference>
<comment type="caution">
    <text evidence="5">The sequence shown here is derived from an EMBL/GenBank/DDBJ whole genome shotgun (WGS) entry which is preliminary data.</text>
</comment>
<keyword evidence="4" id="KW-0143">Chaperone</keyword>
<feature type="non-terminal residue" evidence="5">
    <location>
        <position position="167"/>
    </location>
</feature>
<evidence type="ECO:0000256" key="3">
    <source>
        <dbReference type="ARBA" id="ARBA00022840"/>
    </source>
</evidence>
<keyword evidence="6" id="KW-1185">Reference proteome</keyword>
<comment type="similarity">
    <text evidence="1">Belongs to the TCP-1 chaperonin family.</text>
</comment>
<accession>A0ABV2AV86</accession>
<dbReference type="InterPro" id="IPR017998">
    <property type="entry name" value="Chaperone_TCP-1"/>
</dbReference>
<keyword evidence="2" id="KW-0547">Nucleotide-binding</keyword>
<reference evidence="5 6" key="1">
    <citation type="journal article" date="2024" name="BMC Biol.">
        <title>Comparative genomics of Ascetosporea gives new insight into the evolutionary basis for animal parasitism in Rhizaria.</title>
        <authorList>
            <person name="Hiltunen Thoren M."/>
            <person name="Onut-Brannstrom I."/>
            <person name="Alfjorden A."/>
            <person name="Peckova H."/>
            <person name="Swords F."/>
            <person name="Hooper C."/>
            <person name="Holzer A.S."/>
            <person name="Bass D."/>
            <person name="Burki F."/>
        </authorList>
    </citation>
    <scope>NUCLEOTIDE SEQUENCE [LARGE SCALE GENOMIC DNA]</scope>
    <source>
        <strain evidence="5">20-A016</strain>
    </source>
</reference>
<dbReference type="PROSITE" id="PS00995">
    <property type="entry name" value="TCP1_3"/>
    <property type="match status" value="1"/>
</dbReference>
<gene>
    <name evidence="5" type="primary">CCT4</name>
    <name evidence="5" type="ORF">MHBO_004948</name>
</gene>
<dbReference type="InterPro" id="IPR027413">
    <property type="entry name" value="GROEL-like_equatorial_sf"/>
</dbReference>
<dbReference type="Proteomes" id="UP001439008">
    <property type="component" value="Unassembled WGS sequence"/>
</dbReference>